<proteinExistence type="predicted"/>
<gene>
    <name evidence="1" type="ORF">N8T08_003357</name>
</gene>
<accession>A0ACC3BFZ2</accession>
<sequence length="424" mass="47349">MGRVPIVFIAHSMGGLVVKAAYLLGQNDEKYNDVVQSIKGIIVLATPHRGADSAATLNNLLRASFLSPKSFIAELQRGSPAIEDINEQFRHIAPRLEIASFYESVTTKIGIHSAMIVIRDSATLGYQQEISRELKADHHGVCKYSSRQDENYASVRNTLASFVTQLQLKGTEIISNLEAEETEKLQRLLSIMPRHEEELETLRSWWLEGTCTWIFDVAVVKDWLNGEQDAPSLQFEAPPASGKSVMSSYLVDELRSSGHPVLFYFFRSEDSDQRAVSFFLRSTALQLASVNPAYRELLLDMSGSGHSVMALSSADVFRKLFQFASSGVDFSRPIYWVVDAVDESESPKTVLEYMYRVRQIIPSLKVLFTSRESGNLPIHGKIATFSTSSSTKKIAHNNSSDIRAYLELMMDEMGGERGLKESVT</sequence>
<name>A0ACC3BFZ2_9EURO</name>
<organism evidence="1 2">
    <name type="scientific">Aspergillus melleus</name>
    <dbReference type="NCBI Taxonomy" id="138277"/>
    <lineage>
        <taxon>Eukaryota</taxon>
        <taxon>Fungi</taxon>
        <taxon>Dikarya</taxon>
        <taxon>Ascomycota</taxon>
        <taxon>Pezizomycotina</taxon>
        <taxon>Eurotiomycetes</taxon>
        <taxon>Eurotiomycetidae</taxon>
        <taxon>Eurotiales</taxon>
        <taxon>Aspergillaceae</taxon>
        <taxon>Aspergillus</taxon>
        <taxon>Aspergillus subgen. Circumdati</taxon>
    </lineage>
</organism>
<protein>
    <submittedName>
        <fullName evidence="1">Uncharacterized protein</fullName>
    </submittedName>
</protein>
<evidence type="ECO:0000313" key="2">
    <source>
        <dbReference type="Proteomes" id="UP001177260"/>
    </source>
</evidence>
<reference evidence="1 2" key="1">
    <citation type="journal article" date="2023" name="ACS Omega">
        <title>Identification of the Neoaspergillic Acid Biosynthesis Gene Cluster by Establishing an In Vitro CRISPR-Ribonucleoprotein Genetic System in Aspergillus melleus.</title>
        <authorList>
            <person name="Yuan B."/>
            <person name="Grau M.F."/>
            <person name="Murata R.M."/>
            <person name="Torok T."/>
            <person name="Venkateswaran K."/>
            <person name="Stajich J.E."/>
            <person name="Wang C.C.C."/>
        </authorList>
    </citation>
    <scope>NUCLEOTIDE SEQUENCE [LARGE SCALE GENOMIC DNA]</scope>
    <source>
        <strain evidence="1 2">IMV 1140</strain>
    </source>
</reference>
<evidence type="ECO:0000313" key="1">
    <source>
        <dbReference type="EMBL" id="KAK1149806.1"/>
    </source>
</evidence>
<dbReference type="EMBL" id="JAOPJF010000002">
    <property type="protein sequence ID" value="KAK1149806.1"/>
    <property type="molecule type" value="Genomic_DNA"/>
</dbReference>
<comment type="caution">
    <text evidence="1">The sequence shown here is derived from an EMBL/GenBank/DDBJ whole genome shotgun (WGS) entry which is preliminary data.</text>
</comment>
<keyword evidence="2" id="KW-1185">Reference proteome</keyword>
<dbReference type="Proteomes" id="UP001177260">
    <property type="component" value="Unassembled WGS sequence"/>
</dbReference>